<dbReference type="Proteomes" id="UP000294832">
    <property type="component" value="Unassembled WGS sequence"/>
</dbReference>
<evidence type="ECO:0008006" key="3">
    <source>
        <dbReference type="Google" id="ProtNLM"/>
    </source>
</evidence>
<keyword evidence="2" id="KW-1185">Reference proteome</keyword>
<reference evidence="1 2" key="1">
    <citation type="submission" date="2019-03" db="EMBL/GenBank/DDBJ databases">
        <title>Freshwater and sediment microbial communities from various areas in North America, analyzing microbe dynamics in response to fracking.</title>
        <authorList>
            <person name="Lamendella R."/>
        </authorList>
    </citation>
    <scope>NUCLEOTIDE SEQUENCE [LARGE SCALE GENOMIC DNA]</scope>
    <source>
        <strain evidence="1 2">74A</strain>
    </source>
</reference>
<dbReference type="AlphaFoldDB" id="A0A4R2FGZ5"/>
<evidence type="ECO:0000313" key="1">
    <source>
        <dbReference type="EMBL" id="TCN81245.1"/>
    </source>
</evidence>
<organism evidence="1 2">
    <name type="scientific">Shewanella fodinae</name>
    <dbReference type="NCBI Taxonomy" id="552357"/>
    <lineage>
        <taxon>Bacteria</taxon>
        <taxon>Pseudomonadati</taxon>
        <taxon>Pseudomonadota</taxon>
        <taxon>Gammaproteobacteria</taxon>
        <taxon>Alteromonadales</taxon>
        <taxon>Shewanellaceae</taxon>
        <taxon>Shewanella</taxon>
    </lineage>
</organism>
<proteinExistence type="predicted"/>
<dbReference type="EMBL" id="SLWF01000025">
    <property type="protein sequence ID" value="TCN81245.1"/>
    <property type="molecule type" value="Genomic_DNA"/>
</dbReference>
<dbReference type="OrthoDB" id="6296156at2"/>
<name>A0A4R2FGZ5_9GAMM</name>
<sequence>MNNKVSICYVAYGKKLEICQQIYFSILSLLKYDTRKFDIHILTDSPEYFVRLSEYCHITVMTSQNITDWSGQYDYHFRIKLKALELLTEVSPDTDILFFDSDTFHYAAPDTLITALQQGYAIFHCNEGLLAKNRDNSLWSPLKYRKFANIEINYKTYMYNSGVVGLPASQASDILHQAITACDQMCRNLQKKGVVEQLAISAVAQTKLDCKFADKYVLHYWGNKSQWNELIRTHMTEVLLRNYNITEELSLLSSFDPIKIPIYKRTQINNQRLKSLADVMFPKIRSRYFSPSE</sequence>
<accession>A0A4R2FGZ5</accession>
<dbReference type="SUPFAM" id="SSF53448">
    <property type="entry name" value="Nucleotide-diphospho-sugar transferases"/>
    <property type="match status" value="1"/>
</dbReference>
<gene>
    <name evidence="1" type="ORF">EDC91_1257</name>
</gene>
<comment type="caution">
    <text evidence="1">The sequence shown here is derived from an EMBL/GenBank/DDBJ whole genome shotgun (WGS) entry which is preliminary data.</text>
</comment>
<dbReference type="InterPro" id="IPR029044">
    <property type="entry name" value="Nucleotide-diphossugar_trans"/>
</dbReference>
<protein>
    <recommendedName>
        <fullName evidence="3">Nucleotide-diphospho-sugar transferase</fullName>
    </recommendedName>
</protein>
<evidence type="ECO:0000313" key="2">
    <source>
        <dbReference type="Proteomes" id="UP000294832"/>
    </source>
</evidence>
<dbReference type="RefSeq" id="WP_133039846.1">
    <property type="nucleotide sequence ID" value="NZ_SLWF01000025.1"/>
</dbReference>